<sequence>MVRVLFALRKRTLKKEYNVIGRTARRYEDNLLRNPNGETLSPTQLAECFTETFHPDDTVATNHPCHTVLNNRIEELGLAMDDPPFTIVELQSVLKAQNPKKAPGPDGLTADICERPSTLEFFWR</sequence>
<proteinExistence type="predicted"/>
<protein>
    <submittedName>
        <fullName evidence="1">Uncharacterized protein</fullName>
    </submittedName>
</protein>
<dbReference type="Proteomes" id="UP000299102">
    <property type="component" value="Unassembled WGS sequence"/>
</dbReference>
<evidence type="ECO:0000313" key="1">
    <source>
        <dbReference type="EMBL" id="GBP88250.1"/>
    </source>
</evidence>
<reference evidence="1 2" key="1">
    <citation type="journal article" date="2019" name="Commun. Biol.">
        <title>The bagworm genome reveals a unique fibroin gene that provides high tensile strength.</title>
        <authorList>
            <person name="Kono N."/>
            <person name="Nakamura H."/>
            <person name="Ohtoshi R."/>
            <person name="Tomita M."/>
            <person name="Numata K."/>
            <person name="Arakawa K."/>
        </authorList>
    </citation>
    <scope>NUCLEOTIDE SEQUENCE [LARGE SCALE GENOMIC DNA]</scope>
</reference>
<dbReference type="AlphaFoldDB" id="A0A4C1ZK47"/>
<dbReference type="EMBL" id="BGZK01001916">
    <property type="protein sequence ID" value="GBP88250.1"/>
    <property type="molecule type" value="Genomic_DNA"/>
</dbReference>
<dbReference type="OrthoDB" id="411871at2759"/>
<gene>
    <name evidence="1" type="ORF">EVAR_91202_1</name>
</gene>
<keyword evidence="2" id="KW-1185">Reference proteome</keyword>
<evidence type="ECO:0000313" key="2">
    <source>
        <dbReference type="Proteomes" id="UP000299102"/>
    </source>
</evidence>
<comment type="caution">
    <text evidence="1">The sequence shown here is derived from an EMBL/GenBank/DDBJ whole genome shotgun (WGS) entry which is preliminary data.</text>
</comment>
<accession>A0A4C1ZK47</accession>
<name>A0A4C1ZK47_EUMVA</name>
<organism evidence="1 2">
    <name type="scientific">Eumeta variegata</name>
    <name type="common">Bagworm moth</name>
    <name type="synonym">Eumeta japonica</name>
    <dbReference type="NCBI Taxonomy" id="151549"/>
    <lineage>
        <taxon>Eukaryota</taxon>
        <taxon>Metazoa</taxon>
        <taxon>Ecdysozoa</taxon>
        <taxon>Arthropoda</taxon>
        <taxon>Hexapoda</taxon>
        <taxon>Insecta</taxon>
        <taxon>Pterygota</taxon>
        <taxon>Neoptera</taxon>
        <taxon>Endopterygota</taxon>
        <taxon>Lepidoptera</taxon>
        <taxon>Glossata</taxon>
        <taxon>Ditrysia</taxon>
        <taxon>Tineoidea</taxon>
        <taxon>Psychidae</taxon>
        <taxon>Oiketicinae</taxon>
        <taxon>Eumeta</taxon>
    </lineage>
</organism>